<dbReference type="Pfam" id="PF02924">
    <property type="entry name" value="HDPD"/>
    <property type="match status" value="1"/>
</dbReference>
<dbReference type="RefSeq" id="WP_129240862.1">
    <property type="nucleotide sequence ID" value="NZ_UFQC01000010.1"/>
</dbReference>
<evidence type="ECO:0000313" key="2">
    <source>
        <dbReference type="Proteomes" id="UP000289465"/>
    </source>
</evidence>
<organism evidence="1 2">
    <name type="scientific">Achromobacter veterisilvae</name>
    <dbReference type="NCBI Taxonomy" id="2069367"/>
    <lineage>
        <taxon>Bacteria</taxon>
        <taxon>Pseudomonadati</taxon>
        <taxon>Pseudomonadota</taxon>
        <taxon>Betaproteobacteria</taxon>
        <taxon>Burkholderiales</taxon>
        <taxon>Alcaligenaceae</taxon>
        <taxon>Achromobacter</taxon>
    </lineage>
</organism>
<dbReference type="Proteomes" id="UP000289465">
    <property type="component" value="Unassembled WGS sequence"/>
</dbReference>
<dbReference type="AlphaFoldDB" id="A0A446CFJ2"/>
<gene>
    <name evidence="1" type="ORF">AVE30378_02151</name>
</gene>
<sequence length="226" mass="22560">MTLPVNPVGNSPQKPGVRADVFVPDQLIAGGLQIVSQPIILAAGKLPRGAVLGMITSSTAVATAAGTNTGNGTFGTVTVGAGAKLGNYQLTATAATTFKVVDPEGTTLANATVGTAYTQGGLGFTITAGATAFAAGDSFVIDVNDAVGQFVLSVEGATDGSQVPSAILADYSDATDGPVNAGAYVQVEVNGRALYYDPSWTLPALTAALRQYAIHVKSSVSAADPI</sequence>
<dbReference type="InterPro" id="IPR004195">
    <property type="entry name" value="Head_decoration_D"/>
</dbReference>
<evidence type="ECO:0000313" key="1">
    <source>
        <dbReference type="EMBL" id="SSW66612.1"/>
    </source>
</evidence>
<reference evidence="1 2" key="1">
    <citation type="submission" date="2018-07" db="EMBL/GenBank/DDBJ databases">
        <authorList>
            <person name="Peeters C."/>
        </authorList>
    </citation>
    <scope>NUCLEOTIDE SEQUENCE [LARGE SCALE GENOMIC DNA]</scope>
    <source>
        <strain evidence="1 2">LMG 30378</strain>
    </source>
</reference>
<dbReference type="EMBL" id="UFQC01000010">
    <property type="protein sequence ID" value="SSW66612.1"/>
    <property type="molecule type" value="Genomic_DNA"/>
</dbReference>
<proteinExistence type="predicted"/>
<accession>A0A446CFJ2</accession>
<name>A0A446CFJ2_9BURK</name>
<protein>
    <recommendedName>
        <fullName evidence="3">Head decoration protein</fullName>
    </recommendedName>
</protein>
<dbReference type="OrthoDB" id="7032972at2"/>
<evidence type="ECO:0008006" key="3">
    <source>
        <dbReference type="Google" id="ProtNLM"/>
    </source>
</evidence>